<dbReference type="Pfam" id="PF24686">
    <property type="entry name" value="FLQE3_permease"/>
    <property type="match status" value="1"/>
</dbReference>
<dbReference type="AlphaFoldDB" id="E0S353"/>
<dbReference type="InterPro" id="IPR056926">
    <property type="entry name" value="FLQE3_permease"/>
</dbReference>
<sequence>MRFGRLLGWDLRFQARYGFYLLYGFLTTFYTIILFALPESWKEKMAAILIFSDPAAMGLFFMGAIILLEKSQKVTSYFAITPLKARNYVWSKVLSLCAISLVVAAVLAIIAGHKHILLLFAGTFLASVIFTLCGIIVATKISSLNQFILFTVPIEIIGFIPAILHLFGVGSFPKVYPANVCMDLVMGKVPSFLGLTVTVLTIVLLTMGANKSVLKLWQEQGGIKL</sequence>
<feature type="transmembrane region" description="Helical" evidence="1">
    <location>
        <begin position="116"/>
        <end position="138"/>
    </location>
</feature>
<reference evidence="2 3" key="1">
    <citation type="journal article" date="2010" name="PLoS ONE">
        <title>The glycobiome of the rumen bacterium Butyrivibrio proteoclasticus B316(T) highlights adaptation to a polysaccharide-rich environment.</title>
        <authorList>
            <person name="Kelly W.J."/>
            <person name="Leahy S.C."/>
            <person name="Altermann E."/>
            <person name="Yeoman C.J."/>
            <person name="Dunne J.C."/>
            <person name="Kong Z."/>
            <person name="Pacheco D.M."/>
            <person name="Li D."/>
            <person name="Noel S.J."/>
            <person name="Moon C.D."/>
            <person name="Cookson A.L."/>
            <person name="Attwood G.T."/>
        </authorList>
    </citation>
    <scope>NUCLEOTIDE SEQUENCE [LARGE SCALE GENOMIC DNA]</scope>
    <source>
        <strain evidence="3">ATCC 51982 / DSM 14932 / B316</strain>
    </source>
</reference>
<dbReference type="EMBL" id="CP001811">
    <property type="protein sequence ID" value="ADL35835.1"/>
    <property type="molecule type" value="Genomic_DNA"/>
</dbReference>
<evidence type="ECO:0000313" key="2">
    <source>
        <dbReference type="EMBL" id="ADL35835.1"/>
    </source>
</evidence>
<dbReference type="eggNOG" id="COG1668">
    <property type="taxonomic scope" value="Bacteria"/>
</dbReference>
<feature type="transmembrane region" description="Helical" evidence="1">
    <location>
        <begin position="147"/>
        <end position="169"/>
    </location>
</feature>
<keyword evidence="1" id="KW-0812">Transmembrane</keyword>
<feature type="transmembrane region" description="Helical" evidence="1">
    <location>
        <begin position="189"/>
        <end position="209"/>
    </location>
</feature>
<dbReference type="HOGENOM" id="CLU_099729_1_0_9"/>
<evidence type="ECO:0000256" key="1">
    <source>
        <dbReference type="SAM" id="Phobius"/>
    </source>
</evidence>
<feature type="transmembrane region" description="Helical" evidence="1">
    <location>
        <begin position="20"/>
        <end position="38"/>
    </location>
</feature>
<protein>
    <submittedName>
        <fullName evidence="2">ABC transporter permease protein</fullName>
    </submittedName>
</protein>
<dbReference type="KEGG" id="bpb:bpr_III149"/>
<evidence type="ECO:0000313" key="3">
    <source>
        <dbReference type="Proteomes" id="UP000001299"/>
    </source>
</evidence>
<keyword evidence="1" id="KW-1133">Transmembrane helix</keyword>
<proteinExistence type="predicted"/>
<organism evidence="2 3">
    <name type="scientific">Butyrivibrio proteoclasticus (strain ATCC 51982 / DSM 14932 / B316)</name>
    <name type="common">Clostridium proteoclasticum</name>
    <dbReference type="NCBI Taxonomy" id="515622"/>
    <lineage>
        <taxon>Bacteria</taxon>
        <taxon>Bacillati</taxon>
        <taxon>Bacillota</taxon>
        <taxon>Clostridia</taxon>
        <taxon>Lachnospirales</taxon>
        <taxon>Lachnospiraceae</taxon>
        <taxon>Butyrivibrio</taxon>
    </lineage>
</organism>
<dbReference type="RefSeq" id="WP_013282485.1">
    <property type="nucleotide sequence ID" value="NC_014388.1"/>
</dbReference>
<gene>
    <name evidence="2" type="ordered locus">bpr_III149</name>
</gene>
<dbReference type="Proteomes" id="UP000001299">
    <property type="component" value="Chromosome 2"/>
</dbReference>
<name>E0S353_BUTPB</name>
<accession>E0S353</accession>
<feature type="transmembrane region" description="Helical" evidence="1">
    <location>
        <begin position="89"/>
        <end position="110"/>
    </location>
</feature>
<keyword evidence="1" id="KW-0472">Membrane</keyword>
<feature type="transmembrane region" description="Helical" evidence="1">
    <location>
        <begin position="44"/>
        <end position="68"/>
    </location>
</feature>
<keyword evidence="3" id="KW-1185">Reference proteome</keyword>
<dbReference type="STRING" id="515622.bpr_III149"/>